<protein>
    <submittedName>
        <fullName evidence="1">DNA alkylation repair protein</fullName>
    </submittedName>
</protein>
<accession>A0ABW4XIV0</accession>
<comment type="caution">
    <text evidence="1">The sequence shown here is derived from an EMBL/GenBank/DDBJ whole genome shotgun (WGS) entry which is preliminary data.</text>
</comment>
<name>A0ABW4XIV0_9GAMM</name>
<dbReference type="Gene3D" id="1.25.40.290">
    <property type="entry name" value="ARM repeat domains"/>
    <property type="match status" value="1"/>
</dbReference>
<reference evidence="2" key="1">
    <citation type="journal article" date="2019" name="Int. J. Syst. Evol. Microbiol.">
        <title>The Global Catalogue of Microorganisms (GCM) 10K type strain sequencing project: providing services to taxonomists for standard genome sequencing and annotation.</title>
        <authorList>
            <consortium name="The Broad Institute Genomics Platform"/>
            <consortium name="The Broad Institute Genome Sequencing Center for Infectious Disease"/>
            <person name="Wu L."/>
            <person name="Ma J."/>
        </authorList>
    </citation>
    <scope>NUCLEOTIDE SEQUENCE [LARGE SCALE GENOMIC DNA]</scope>
    <source>
        <strain evidence="2">CGMCC 1.10992</strain>
    </source>
</reference>
<gene>
    <name evidence="1" type="ORF">ACFSJ3_05670</name>
</gene>
<organism evidence="1 2">
    <name type="scientific">Corallincola platygyrae</name>
    <dbReference type="NCBI Taxonomy" id="1193278"/>
    <lineage>
        <taxon>Bacteria</taxon>
        <taxon>Pseudomonadati</taxon>
        <taxon>Pseudomonadota</taxon>
        <taxon>Gammaproteobacteria</taxon>
        <taxon>Alteromonadales</taxon>
        <taxon>Psychromonadaceae</taxon>
        <taxon>Corallincola</taxon>
    </lineage>
</organism>
<evidence type="ECO:0000313" key="1">
    <source>
        <dbReference type="EMBL" id="MFD2095467.1"/>
    </source>
</evidence>
<sequence length="371" mass="42240">MLMKDGLGPDAIRRISTALKQIMTNFSLAQFDVERFERDALTGLEPLELKQRLQHLITVLNQHLPEDFAETAVLLKKLPEVWDRGDPDDPIRGFAIWPLTDYVAEHGLEEPQLALDVMAKLTPLFSAEFAIRPFIEQHPELTFKQLEAWLQHPDEHIRRLVSEGTRPRLPWGMQLKGFIQDPSPILPLLQQLRFDDSLYVRRSVANNLNDISKDHPEVVIALCKQWKADKHKDVDWIIGHATRTLVKAGHPRVFSLLGYSDNPAVKVSELNLETSQVSKGDTLPFSVTFSASEPQQKFVADYAVHYMKANGKTAAKVFKLKNLTLNKGEAATLEKQISFKEITTRKFYPGTHKLAIHINGIEQQSVEFELE</sequence>
<dbReference type="InterPro" id="IPR016024">
    <property type="entry name" value="ARM-type_fold"/>
</dbReference>
<keyword evidence="2" id="KW-1185">Reference proteome</keyword>
<dbReference type="EMBL" id="JBHUHT010000009">
    <property type="protein sequence ID" value="MFD2095467.1"/>
    <property type="molecule type" value="Genomic_DNA"/>
</dbReference>
<dbReference type="Proteomes" id="UP001597380">
    <property type="component" value="Unassembled WGS sequence"/>
</dbReference>
<dbReference type="RefSeq" id="WP_345338635.1">
    <property type="nucleotide sequence ID" value="NZ_BAABLI010000006.1"/>
</dbReference>
<dbReference type="SUPFAM" id="SSF48371">
    <property type="entry name" value="ARM repeat"/>
    <property type="match status" value="1"/>
</dbReference>
<proteinExistence type="predicted"/>
<evidence type="ECO:0000313" key="2">
    <source>
        <dbReference type="Proteomes" id="UP001597380"/>
    </source>
</evidence>